<gene>
    <name evidence="4" type="ORF">C2E21_8938</name>
</gene>
<feature type="region of interest" description="Disordered" evidence="1">
    <location>
        <begin position="1385"/>
        <end position="1418"/>
    </location>
</feature>
<dbReference type="CDD" id="cd13228">
    <property type="entry name" value="PHear_NECAP"/>
    <property type="match status" value="1"/>
</dbReference>
<dbReference type="PANTHER" id="PTHR31563:SF10">
    <property type="entry name" value="ION CHANNEL POLLUX-RELATED"/>
    <property type="match status" value="1"/>
</dbReference>
<dbReference type="InterPro" id="IPR011993">
    <property type="entry name" value="PH-like_dom_sf"/>
</dbReference>
<dbReference type="EMBL" id="LHPG02000023">
    <property type="protein sequence ID" value="PRW20573.1"/>
    <property type="molecule type" value="Genomic_DNA"/>
</dbReference>
<dbReference type="STRING" id="3076.A0A2P6TD64"/>
<proteinExistence type="predicted"/>
<dbReference type="GO" id="GO:0006811">
    <property type="term" value="P:monoatomic ion transport"/>
    <property type="evidence" value="ECO:0007669"/>
    <property type="project" value="InterPro"/>
</dbReference>
<sequence length="1498" mass="162302">MALEQVLFVHKELDVYKIPPRVGASGWRSGEWRVNDKIFTGRCRVVAQGPALEVRLEDPQTGELFGVAPVPPGQSQIAVEQASDSSRNFVLRLEDAASKRHAFVGISFAERSTAFDFNVAIQDHERQQKRAEEMQKISASQDPLAAASELMPEAAALYRSAGDLSLKEGETIKINVKKKEHASGDGDSFLARLVGSGATAAGSSAAAPGRLVPLAPPPGEPAGILPPPPAATAAAPSGSSVPAAAPPPPQPAAGLQDFPSQRPRKQLEVAEDPPPPEWRQRLDSWLDRQRYRYFNWRQDTWSDLQLFLMFNAAVFITGAWVEASLIRNLDETVPPLPQGAGPLEQAWHSLYSVLAVVLGQQLPEDYAGFPSQLFAVLTAVFGLASFALVLTFVEQLVLEMLESNVKRGSTVYEKGHTVVLAWSESSWNLSQLIRVLAQLCAVNRGEGGGVVVVLAQQGDKLEMEKLFKQVMPERVRYGTQLVFRNGSPLDPAALRMVAATDAASVVLCSDCSLPSRDSDALVLRAAVLLDEMVEAEQPDGGGPTMAAQLKTNGAVPLLEYACSKRVVPVKTTHLCARRYARLLDNPIVSVATHMLLDATGPSHGILLPVPGLRHRARFRDLHFCFPDGIALGLHNLTTGECVMNPPPERRLQKGDQVVLLHPGRLGVTSYGPLPQPVAVDAGKWTPETYILRSRDDLPLGTTTYGYENCEAISGRMCYRNGHALHASGGVQSGALGSSSGGNGGGNGNGNGHGSMDGGATDFTALELGMGSGASAQGLFFTPVGAKFWKAKYELLICGWMGDTFMWELLRLLDHSPQQLPEGSRVTLFNSHDFDPQALAERAQRNGIQHLRLVHVRGDPRSRRDMQQLAELTDHKAAIVLCDAQWSAGSGPGEGNARQGAITQADMLRFDAMVLMVQLNIRRLLEDAGHPGMSILTEKMTYVGATRFEDNARLPVGVAVNSNNYAAMALAQMARQPDFQKPLSLLGKETGLVVQDAAAFAAEGEELSFLQLQARAAMVRQILIGWYRIPESTKDPLELVVNPHGLEERSQLLVWNAGDGRCKLITVVTRLVRQGPKEAGSPEVGLRHRAAAADAGSGGPMQPPATTAAATAGSLEPSRCRWPLLPGCCKDDPLPARKAWRTCSFDRMLNGACLLLHGVTQLASLLAWSSLPGNERFQRVLSIVVCLALFLMPCCAPAWYDRWRRTVLTAFRFVFFAFPLLRKARGIQKVLDDAPQPGARGLVKDILKLTWGSRLVAVVMATMLNPLPLLPLVPHLLLQVYSVAMVRANSSICAAPMLTHPLMKGRIRLFHSGMHLLAFVLPGGVGQSMFPLLDRSRRPEAECEAFLTWFQFAVGLLMPMLVLVKTEPPHSLRAWDEACAARDLSAAGSSGGGSSNGSGSSDGSGGGGRRQRRQRREGPLADLEHAVEAAVRALCGRSWLAPSLPSEEEQVTLMVLQQELTGQRPQRVVRMRLQGWERIVAWWLLVACSWALSVAVSAR</sequence>
<feature type="region of interest" description="Disordered" evidence="1">
    <location>
        <begin position="734"/>
        <end position="757"/>
    </location>
</feature>
<name>A0A2P6TD64_CHLSO</name>
<dbReference type="InterPro" id="IPR012466">
    <property type="entry name" value="NECAP_PHear"/>
</dbReference>
<dbReference type="SUPFAM" id="SSF50729">
    <property type="entry name" value="PH domain-like"/>
    <property type="match status" value="1"/>
</dbReference>
<dbReference type="GO" id="GO:0006897">
    <property type="term" value="P:endocytosis"/>
    <property type="evidence" value="ECO:0007669"/>
    <property type="project" value="InterPro"/>
</dbReference>
<evidence type="ECO:0000256" key="2">
    <source>
        <dbReference type="SAM" id="Phobius"/>
    </source>
</evidence>
<feature type="region of interest" description="Disordered" evidence="1">
    <location>
        <begin position="200"/>
        <end position="280"/>
    </location>
</feature>
<feature type="compositionally biased region" description="Gly residues" evidence="1">
    <location>
        <begin position="738"/>
        <end position="756"/>
    </location>
</feature>
<keyword evidence="2" id="KW-0812">Transmembrane</keyword>
<dbReference type="Proteomes" id="UP000239899">
    <property type="component" value="Unassembled WGS sequence"/>
</dbReference>
<accession>A0A2P6TD64</accession>
<feature type="compositionally biased region" description="Low complexity" evidence="1">
    <location>
        <begin position="231"/>
        <end position="243"/>
    </location>
</feature>
<comment type="caution">
    <text evidence="4">The sequence shown here is derived from an EMBL/GenBank/DDBJ whole genome shotgun (WGS) entry which is preliminary data.</text>
</comment>
<organism evidence="4 5">
    <name type="scientific">Chlorella sorokiniana</name>
    <name type="common">Freshwater green alga</name>
    <dbReference type="NCBI Taxonomy" id="3076"/>
    <lineage>
        <taxon>Eukaryota</taxon>
        <taxon>Viridiplantae</taxon>
        <taxon>Chlorophyta</taxon>
        <taxon>core chlorophytes</taxon>
        <taxon>Trebouxiophyceae</taxon>
        <taxon>Chlorellales</taxon>
        <taxon>Chlorellaceae</taxon>
        <taxon>Chlorella clade</taxon>
        <taxon>Chlorella</taxon>
    </lineage>
</organism>
<feature type="transmembrane region" description="Helical" evidence="2">
    <location>
        <begin position="1179"/>
        <end position="1199"/>
    </location>
</feature>
<feature type="transmembrane region" description="Helical" evidence="2">
    <location>
        <begin position="1345"/>
        <end position="1363"/>
    </location>
</feature>
<dbReference type="Gene3D" id="3.40.50.720">
    <property type="entry name" value="NAD(P)-binding Rossmann-like Domain"/>
    <property type="match status" value="1"/>
</dbReference>
<keyword evidence="2" id="KW-0472">Membrane</keyword>
<evidence type="ECO:0000313" key="4">
    <source>
        <dbReference type="EMBL" id="PRW20573.1"/>
    </source>
</evidence>
<feature type="compositionally biased region" description="Pro residues" evidence="1">
    <location>
        <begin position="214"/>
        <end position="230"/>
    </location>
</feature>
<dbReference type="Gene3D" id="2.30.29.30">
    <property type="entry name" value="Pleckstrin-homology domain (PH domain)/Phosphotyrosine-binding domain (PTB)"/>
    <property type="match status" value="1"/>
</dbReference>
<feature type="compositionally biased region" description="Gly residues" evidence="1">
    <location>
        <begin position="1388"/>
        <end position="1407"/>
    </location>
</feature>
<protein>
    <submittedName>
        <fullName evidence="4">NECAP endocytosis associated isoform</fullName>
    </submittedName>
</protein>
<dbReference type="PANTHER" id="PTHR31563">
    <property type="entry name" value="ION CHANNEL POLLUX-RELATED"/>
    <property type="match status" value="1"/>
</dbReference>
<feature type="transmembrane region" description="Helical" evidence="2">
    <location>
        <begin position="1478"/>
        <end position="1497"/>
    </location>
</feature>
<reference evidence="4 5" key="1">
    <citation type="journal article" date="2018" name="Plant J.">
        <title>Genome sequences of Chlorella sorokiniana UTEX 1602 and Micractinium conductrix SAG 241.80: implications to maltose excretion by a green alga.</title>
        <authorList>
            <person name="Arriola M.B."/>
            <person name="Velmurugan N."/>
            <person name="Zhang Y."/>
            <person name="Plunkett M.H."/>
            <person name="Hondzo H."/>
            <person name="Barney B.M."/>
        </authorList>
    </citation>
    <scope>NUCLEOTIDE SEQUENCE [LARGE SCALE GENOMIC DNA]</scope>
    <source>
        <strain evidence="5">UTEX 1602</strain>
    </source>
</reference>
<keyword evidence="2" id="KW-1133">Transmembrane helix</keyword>
<feature type="transmembrane region" description="Helical" evidence="2">
    <location>
        <begin position="1308"/>
        <end position="1325"/>
    </location>
</feature>
<evidence type="ECO:0000259" key="3">
    <source>
        <dbReference type="Pfam" id="PF07933"/>
    </source>
</evidence>
<dbReference type="OrthoDB" id="10265489at2759"/>
<dbReference type="Pfam" id="PF07933">
    <property type="entry name" value="DUF1681"/>
    <property type="match status" value="1"/>
</dbReference>
<dbReference type="InterPro" id="IPR044849">
    <property type="entry name" value="CASTOR/POLLUX/SYM8-like"/>
</dbReference>
<feature type="domain" description="NECAP PHear" evidence="3">
    <location>
        <begin position="4"/>
        <end position="177"/>
    </location>
</feature>
<keyword evidence="5" id="KW-1185">Reference proteome</keyword>
<evidence type="ECO:0000313" key="5">
    <source>
        <dbReference type="Proteomes" id="UP000239899"/>
    </source>
</evidence>
<evidence type="ECO:0000256" key="1">
    <source>
        <dbReference type="SAM" id="MobiDB-lite"/>
    </source>
</evidence>
<dbReference type="GO" id="GO:0016020">
    <property type="term" value="C:membrane"/>
    <property type="evidence" value="ECO:0007669"/>
    <property type="project" value="InterPro"/>
</dbReference>